<gene>
    <name evidence="6" type="ORF">DB31_8158</name>
</gene>
<accession>A0A085WJ12</accession>
<evidence type="ECO:0000313" key="7">
    <source>
        <dbReference type="Proteomes" id="UP000028725"/>
    </source>
</evidence>
<dbReference type="GO" id="GO:0006796">
    <property type="term" value="P:phosphate-containing compound metabolic process"/>
    <property type="evidence" value="ECO:0007669"/>
    <property type="project" value="InterPro"/>
</dbReference>
<dbReference type="Proteomes" id="UP000028725">
    <property type="component" value="Unassembled WGS sequence"/>
</dbReference>
<evidence type="ECO:0000256" key="3">
    <source>
        <dbReference type="ARBA" id="ARBA00022723"/>
    </source>
</evidence>
<keyword evidence="4" id="KW-0378">Hydrolase</keyword>
<keyword evidence="7" id="KW-1185">Reference proteome</keyword>
<protein>
    <recommendedName>
        <fullName evidence="2">inorganic diphosphatase</fullName>
        <ecNumber evidence="2">3.6.1.1</ecNumber>
    </recommendedName>
</protein>
<dbReference type="RefSeq" id="WP_044190491.1">
    <property type="nucleotide sequence ID" value="NZ_JMCB01000007.1"/>
</dbReference>
<dbReference type="Gene3D" id="3.90.80.10">
    <property type="entry name" value="Inorganic pyrophosphatase"/>
    <property type="match status" value="1"/>
</dbReference>
<keyword evidence="5" id="KW-0460">Magnesium</keyword>
<dbReference type="PATRIC" id="fig|394096.3.peg.4197"/>
<dbReference type="Pfam" id="PF00719">
    <property type="entry name" value="Pyrophosphatase"/>
    <property type="match status" value="1"/>
</dbReference>
<dbReference type="PROSITE" id="PS00387">
    <property type="entry name" value="PPASE"/>
    <property type="match status" value="1"/>
</dbReference>
<comment type="caution">
    <text evidence="6">The sequence shown here is derived from an EMBL/GenBank/DDBJ whole genome shotgun (WGS) entry which is preliminary data.</text>
</comment>
<sequence>MAPASEFTPFPGLPSEPEVLIETPRFSWVKWRADGRVDFISPVPCPYNYGCIPGHQADDGDPLDVVVLGPRLSRGTRVKVPVVGVVDFIDAGRGDPKVICSASPMSAGERAGVERFFSVYALFKRGLHRVRGQVPDTRFRGWLAGPFGEPRTR</sequence>
<comment type="cofactor">
    <cofactor evidence="1">
        <name>Mg(2+)</name>
        <dbReference type="ChEBI" id="CHEBI:18420"/>
    </cofactor>
</comment>
<dbReference type="InterPro" id="IPR036649">
    <property type="entry name" value="Pyrophosphatase_sf"/>
</dbReference>
<dbReference type="AlphaFoldDB" id="A0A085WJ12"/>
<dbReference type="InterPro" id="IPR008162">
    <property type="entry name" value="Pyrophosphatase"/>
</dbReference>
<proteinExistence type="predicted"/>
<dbReference type="STRING" id="394096.DB31_8158"/>
<evidence type="ECO:0000313" key="6">
    <source>
        <dbReference type="EMBL" id="KFE67675.1"/>
    </source>
</evidence>
<dbReference type="EMBL" id="JMCB01000007">
    <property type="protein sequence ID" value="KFE67675.1"/>
    <property type="molecule type" value="Genomic_DNA"/>
</dbReference>
<reference evidence="6 7" key="1">
    <citation type="submission" date="2014-04" db="EMBL/GenBank/DDBJ databases">
        <title>Genome assembly of Hyalangium minutum DSM 14724.</title>
        <authorList>
            <person name="Sharma G."/>
            <person name="Subramanian S."/>
        </authorList>
    </citation>
    <scope>NUCLEOTIDE SEQUENCE [LARGE SCALE GENOMIC DNA]</scope>
    <source>
        <strain evidence="6 7">DSM 14724</strain>
    </source>
</reference>
<evidence type="ECO:0000256" key="4">
    <source>
        <dbReference type="ARBA" id="ARBA00022801"/>
    </source>
</evidence>
<organism evidence="6 7">
    <name type="scientific">Hyalangium minutum</name>
    <dbReference type="NCBI Taxonomy" id="394096"/>
    <lineage>
        <taxon>Bacteria</taxon>
        <taxon>Pseudomonadati</taxon>
        <taxon>Myxococcota</taxon>
        <taxon>Myxococcia</taxon>
        <taxon>Myxococcales</taxon>
        <taxon>Cystobacterineae</taxon>
        <taxon>Archangiaceae</taxon>
        <taxon>Hyalangium</taxon>
    </lineage>
</organism>
<evidence type="ECO:0000256" key="5">
    <source>
        <dbReference type="ARBA" id="ARBA00022842"/>
    </source>
</evidence>
<dbReference type="GO" id="GO:0004427">
    <property type="term" value="F:inorganic diphosphate phosphatase activity"/>
    <property type="evidence" value="ECO:0007669"/>
    <property type="project" value="UniProtKB-EC"/>
</dbReference>
<evidence type="ECO:0000256" key="2">
    <source>
        <dbReference type="ARBA" id="ARBA00012146"/>
    </source>
</evidence>
<dbReference type="GO" id="GO:0000287">
    <property type="term" value="F:magnesium ion binding"/>
    <property type="evidence" value="ECO:0007669"/>
    <property type="project" value="InterPro"/>
</dbReference>
<name>A0A085WJ12_9BACT</name>
<keyword evidence="3" id="KW-0479">Metal-binding</keyword>
<dbReference type="SUPFAM" id="SSF50324">
    <property type="entry name" value="Inorganic pyrophosphatase"/>
    <property type="match status" value="1"/>
</dbReference>
<dbReference type="EC" id="3.6.1.1" evidence="2"/>
<evidence type="ECO:0000256" key="1">
    <source>
        <dbReference type="ARBA" id="ARBA00001946"/>
    </source>
</evidence>
<dbReference type="GO" id="GO:0005737">
    <property type="term" value="C:cytoplasm"/>
    <property type="evidence" value="ECO:0007669"/>
    <property type="project" value="InterPro"/>
</dbReference>